<evidence type="ECO:0000259" key="11">
    <source>
        <dbReference type="Pfam" id="PF00326"/>
    </source>
</evidence>
<proteinExistence type="inferred from homology"/>
<evidence type="ECO:0000256" key="1">
    <source>
        <dbReference type="ARBA" id="ARBA00000721"/>
    </source>
</evidence>
<organism evidence="13 14">
    <name type="scientific">Smittium megazygosporum</name>
    <dbReference type="NCBI Taxonomy" id="133381"/>
    <lineage>
        <taxon>Eukaryota</taxon>
        <taxon>Fungi</taxon>
        <taxon>Fungi incertae sedis</taxon>
        <taxon>Zoopagomycota</taxon>
        <taxon>Kickxellomycotina</taxon>
        <taxon>Harpellomycetes</taxon>
        <taxon>Harpellales</taxon>
        <taxon>Legeriomycetaceae</taxon>
        <taxon>Smittium</taxon>
    </lineage>
</organism>
<evidence type="ECO:0000256" key="7">
    <source>
        <dbReference type="ARBA" id="ARBA00022490"/>
    </source>
</evidence>
<dbReference type="EMBL" id="MBFS01001247">
    <property type="protein sequence ID" value="PVV01256.1"/>
    <property type="molecule type" value="Genomic_DNA"/>
</dbReference>
<gene>
    <name evidence="13" type="ORF">BB560_004337</name>
</gene>
<evidence type="ECO:0000256" key="10">
    <source>
        <dbReference type="SAM" id="MobiDB-lite"/>
    </source>
</evidence>
<dbReference type="InterPro" id="IPR029058">
    <property type="entry name" value="AB_hydrolase_fold"/>
</dbReference>
<dbReference type="STRING" id="133381.A0A2T9Z9H9"/>
<accession>A0A2T9Z9H9</accession>
<feature type="domain" description="Acylamino-acid-releasing enzyme N-terminal" evidence="12">
    <location>
        <begin position="13"/>
        <end position="464"/>
    </location>
</feature>
<sequence>MASKIVNVAKKAPKEFFSDSWRLLELIYSIPTITGATIQKTSFNNLYSINYTTKQSDFVRDTPRSFANFATISTASDYPNTLVSKNDPVELQNVALSCKSQNPSSILRAVLRSIESSGSKKRYVEVWRGSCLLKSLEVTSFHGDFYSDGSLSGIEWSPSERYLVYVAEPKEIEKSKPRGYAKPSEQSSTELSDKQLTGRTSVGLADQNRFRFNEDFGESYSGKRPPVLIVVDVLEESVKVVEGELAKQSGITPGQPVWVSTSSGQERIVFTGYNTKARHMGLIYTQNRPSDLFICDIEGENLSKLTDGLYSVRSPRPTPDGKTIVYFASEVYGPHAGCSKLMRVDPETSSITEIVPIIHKSTPSATDLYPARFPGIYALNLPKRPWLSRDDGTQVLFVNSIWESSDAVLAIDIQSHKVSALSNPNNSHGSLVFLSSCSDAVLFAFSTPSKTQDLIVAPISTNTDDFGVSVAVDKWVDLDLVSKDLESSKIIEEGIEWEVLEYPEKTQYLQTILTRPKKSTSYHKYFTDSGKPPLVICPHGGPHSTLTAGVTFTPSLLTLFGFTVAQINYTGSLGFGQESVDQLIGKIGDLDVEEIVYVANDLANSKKTVNKERMVYTGGSHSGFTGAHIAGRYPGLFKAIVLRNPVISIGEMFAKTDIPDWCFSEVGIRYDPNLCLDNPPETLLTPETYEKLWKASPQQYVANVQDPILLNIGSIDRRVPPEQGYQFYRLLKANGKRAECLVYQQTGHPIDSTEAMRESPLSILEFFYKYVGIEP</sequence>
<dbReference type="AlphaFoldDB" id="A0A2T9Z9H9"/>
<comment type="caution">
    <text evidence="13">The sequence shown here is derived from an EMBL/GenBank/DDBJ whole genome shotgun (WGS) entry which is preliminary data.</text>
</comment>
<comment type="subcellular location">
    <subcellularLocation>
        <location evidence="2">Cytoplasm</location>
    </subcellularLocation>
</comment>
<dbReference type="GO" id="GO:0004252">
    <property type="term" value="F:serine-type endopeptidase activity"/>
    <property type="evidence" value="ECO:0007669"/>
    <property type="project" value="TreeGrafter"/>
</dbReference>
<evidence type="ECO:0000256" key="6">
    <source>
        <dbReference type="ARBA" id="ARBA00018421"/>
    </source>
</evidence>
<protein>
    <recommendedName>
        <fullName evidence="6">Acylamino-acid-releasing enzyme</fullName>
        <ecNumber evidence="5">3.4.19.1</ecNumber>
    </recommendedName>
    <alternativeName>
        <fullName evidence="9">Dipeptidyl-peptidase V</fullName>
    </alternativeName>
</protein>
<dbReference type="InterPro" id="IPR045550">
    <property type="entry name" value="AARE_N"/>
</dbReference>
<dbReference type="Gene3D" id="3.40.50.1820">
    <property type="entry name" value="alpha/beta hydrolase"/>
    <property type="match status" value="1"/>
</dbReference>
<dbReference type="InterPro" id="IPR011042">
    <property type="entry name" value="6-blade_b-propeller_TolB-like"/>
</dbReference>
<evidence type="ECO:0000256" key="8">
    <source>
        <dbReference type="ARBA" id="ARBA00022801"/>
    </source>
</evidence>
<name>A0A2T9Z9H9_9FUNG</name>
<comment type="similarity">
    <text evidence="3">Belongs to the peptidase S9C family.</text>
</comment>
<dbReference type="GO" id="GO:0006508">
    <property type="term" value="P:proteolysis"/>
    <property type="evidence" value="ECO:0007669"/>
    <property type="project" value="InterPro"/>
</dbReference>
<dbReference type="OrthoDB" id="43744at2759"/>
<evidence type="ECO:0000313" key="13">
    <source>
        <dbReference type="EMBL" id="PVV01256.1"/>
    </source>
</evidence>
<evidence type="ECO:0000259" key="12">
    <source>
        <dbReference type="Pfam" id="PF19283"/>
    </source>
</evidence>
<feature type="compositionally biased region" description="Polar residues" evidence="10">
    <location>
        <begin position="184"/>
        <end position="198"/>
    </location>
</feature>
<dbReference type="Proteomes" id="UP000245609">
    <property type="component" value="Unassembled WGS sequence"/>
</dbReference>
<evidence type="ECO:0000256" key="5">
    <source>
        <dbReference type="ARBA" id="ARBA00012917"/>
    </source>
</evidence>
<keyword evidence="7" id="KW-0963">Cytoplasm</keyword>
<dbReference type="SUPFAM" id="SSF82171">
    <property type="entry name" value="DPP6 N-terminal domain-like"/>
    <property type="match status" value="1"/>
</dbReference>
<feature type="domain" description="Peptidase S9 prolyl oligopeptidase catalytic" evidence="11">
    <location>
        <begin position="552"/>
        <end position="772"/>
    </location>
</feature>
<dbReference type="SUPFAM" id="SSF53474">
    <property type="entry name" value="alpha/beta-Hydrolases"/>
    <property type="match status" value="1"/>
</dbReference>
<dbReference type="GO" id="GO:0008242">
    <property type="term" value="F:omega peptidase activity"/>
    <property type="evidence" value="ECO:0007669"/>
    <property type="project" value="UniProtKB-EC"/>
</dbReference>
<dbReference type="InterPro" id="IPR001375">
    <property type="entry name" value="Peptidase_S9_cat"/>
</dbReference>
<dbReference type="Pfam" id="PF00326">
    <property type="entry name" value="Peptidase_S9"/>
    <property type="match status" value="1"/>
</dbReference>
<evidence type="ECO:0000256" key="2">
    <source>
        <dbReference type="ARBA" id="ARBA00004496"/>
    </source>
</evidence>
<reference evidence="13 14" key="1">
    <citation type="journal article" date="2018" name="MBio">
        <title>Comparative Genomics Reveals the Core Gene Toolbox for the Fungus-Insect Symbiosis.</title>
        <authorList>
            <person name="Wang Y."/>
            <person name="Stata M."/>
            <person name="Wang W."/>
            <person name="Stajich J.E."/>
            <person name="White M.M."/>
            <person name="Moncalvo J.M."/>
        </authorList>
    </citation>
    <scope>NUCLEOTIDE SEQUENCE [LARGE SCALE GENOMIC DNA]</scope>
    <source>
        <strain evidence="13 14">SC-DP-2</strain>
    </source>
</reference>
<evidence type="ECO:0000256" key="9">
    <source>
        <dbReference type="ARBA" id="ARBA00032829"/>
    </source>
</evidence>
<dbReference type="PANTHER" id="PTHR42776">
    <property type="entry name" value="SERINE PEPTIDASE S9 FAMILY MEMBER"/>
    <property type="match status" value="1"/>
</dbReference>
<dbReference type="GO" id="GO:0005737">
    <property type="term" value="C:cytoplasm"/>
    <property type="evidence" value="ECO:0007669"/>
    <property type="project" value="UniProtKB-SubCell"/>
</dbReference>
<evidence type="ECO:0000256" key="3">
    <source>
        <dbReference type="ARBA" id="ARBA00010040"/>
    </source>
</evidence>
<dbReference type="Gene3D" id="2.120.10.30">
    <property type="entry name" value="TolB, C-terminal domain"/>
    <property type="match status" value="1"/>
</dbReference>
<dbReference type="PANTHER" id="PTHR42776:SF4">
    <property type="entry name" value="ACYLAMINO-ACID-RELEASING ENZYME"/>
    <property type="match status" value="1"/>
</dbReference>
<evidence type="ECO:0000313" key="14">
    <source>
        <dbReference type="Proteomes" id="UP000245609"/>
    </source>
</evidence>
<dbReference type="Pfam" id="PF19283">
    <property type="entry name" value="APEH_N"/>
    <property type="match status" value="1"/>
</dbReference>
<dbReference type="EC" id="3.4.19.1" evidence="5"/>
<keyword evidence="8" id="KW-0378">Hydrolase</keyword>
<feature type="region of interest" description="Disordered" evidence="10">
    <location>
        <begin position="175"/>
        <end position="198"/>
    </location>
</feature>
<evidence type="ECO:0000256" key="4">
    <source>
        <dbReference type="ARBA" id="ARBA00011881"/>
    </source>
</evidence>
<comment type="catalytic activity">
    <reaction evidence="1">
        <text>Cleavage of an N-acetyl or N-formyl amino acid from the N-terminus of a polypeptide.</text>
        <dbReference type="EC" id="3.4.19.1"/>
    </reaction>
</comment>
<keyword evidence="14" id="KW-1185">Reference proteome</keyword>
<comment type="subunit">
    <text evidence="4">Homotetramer.</text>
</comment>